<dbReference type="GO" id="GO:0042594">
    <property type="term" value="P:response to starvation"/>
    <property type="evidence" value="ECO:0007669"/>
    <property type="project" value="TreeGrafter"/>
</dbReference>
<dbReference type="SUPFAM" id="SSF56112">
    <property type="entry name" value="Protein kinase-like (PK-like)"/>
    <property type="match status" value="1"/>
</dbReference>
<evidence type="ECO:0000256" key="8">
    <source>
        <dbReference type="ARBA" id="ARBA00022840"/>
    </source>
</evidence>
<comment type="catalytic activity">
    <reaction evidence="9">
        <text>L-threonyl-[protein] + ATP = O-phospho-L-threonyl-[protein] + ADP + H(+)</text>
        <dbReference type="Rhea" id="RHEA:46608"/>
        <dbReference type="Rhea" id="RHEA-COMP:11060"/>
        <dbReference type="Rhea" id="RHEA-COMP:11605"/>
        <dbReference type="ChEBI" id="CHEBI:15378"/>
        <dbReference type="ChEBI" id="CHEBI:30013"/>
        <dbReference type="ChEBI" id="CHEBI:30616"/>
        <dbReference type="ChEBI" id="CHEBI:61977"/>
        <dbReference type="ChEBI" id="CHEBI:456216"/>
        <dbReference type="EC" id="2.7.11.1"/>
    </reaction>
</comment>
<proteinExistence type="inferred from homology"/>
<keyword evidence="3" id="KW-0963">Cytoplasm</keyword>
<keyword evidence="8 11" id="KW-0067">ATP-binding</keyword>
<dbReference type="InterPro" id="IPR000719">
    <property type="entry name" value="Prot_kinase_dom"/>
</dbReference>
<dbReference type="EC" id="2.7.11.1" evidence="2"/>
<evidence type="ECO:0000256" key="12">
    <source>
        <dbReference type="RuleBase" id="RU000304"/>
    </source>
</evidence>
<dbReference type="GO" id="GO:0004674">
    <property type="term" value="F:protein serine/threonine kinase activity"/>
    <property type="evidence" value="ECO:0007669"/>
    <property type="project" value="UniProtKB-KW"/>
</dbReference>
<evidence type="ECO:0000256" key="7">
    <source>
        <dbReference type="ARBA" id="ARBA00022777"/>
    </source>
</evidence>
<comment type="catalytic activity">
    <reaction evidence="10">
        <text>L-seryl-[protein] + ATP = O-phospho-L-seryl-[protein] + ADP + H(+)</text>
        <dbReference type="Rhea" id="RHEA:17989"/>
        <dbReference type="Rhea" id="RHEA-COMP:9863"/>
        <dbReference type="Rhea" id="RHEA-COMP:11604"/>
        <dbReference type="ChEBI" id="CHEBI:15378"/>
        <dbReference type="ChEBI" id="CHEBI:29999"/>
        <dbReference type="ChEBI" id="CHEBI:30616"/>
        <dbReference type="ChEBI" id="CHEBI:83421"/>
        <dbReference type="ChEBI" id="CHEBI:456216"/>
        <dbReference type="EC" id="2.7.11.1"/>
    </reaction>
</comment>
<dbReference type="PROSITE" id="PS00108">
    <property type="entry name" value="PROTEIN_KINASE_ST"/>
    <property type="match status" value="1"/>
</dbReference>
<dbReference type="Pfam" id="PF00069">
    <property type="entry name" value="Pkinase"/>
    <property type="match status" value="1"/>
</dbReference>
<dbReference type="GO" id="GO:0005829">
    <property type="term" value="C:cytosol"/>
    <property type="evidence" value="ECO:0007669"/>
    <property type="project" value="TreeGrafter"/>
</dbReference>
<dbReference type="GO" id="GO:0034045">
    <property type="term" value="C:phagophore assembly site membrane"/>
    <property type="evidence" value="ECO:0007669"/>
    <property type="project" value="TreeGrafter"/>
</dbReference>
<dbReference type="SMART" id="SM00220">
    <property type="entry name" value="S_TKc"/>
    <property type="match status" value="1"/>
</dbReference>
<evidence type="ECO:0000256" key="10">
    <source>
        <dbReference type="ARBA" id="ARBA00048679"/>
    </source>
</evidence>
<keyword evidence="5" id="KW-0808">Transferase</keyword>
<dbReference type="GO" id="GO:0034727">
    <property type="term" value="P:piecemeal microautophagy of the nucleus"/>
    <property type="evidence" value="ECO:0007669"/>
    <property type="project" value="TreeGrafter"/>
</dbReference>
<dbReference type="InterPro" id="IPR017441">
    <property type="entry name" value="Protein_kinase_ATP_BS"/>
</dbReference>
<evidence type="ECO:0000313" key="15">
    <source>
        <dbReference type="WBParaSite" id="PSAMB.scaffold1910size26766.g15539.t1"/>
    </source>
</evidence>
<dbReference type="PANTHER" id="PTHR24348:SF65">
    <property type="entry name" value="SERINE_THREONINE-PROTEIN KINASE ULK3"/>
    <property type="match status" value="1"/>
</dbReference>
<dbReference type="InterPro" id="IPR045269">
    <property type="entry name" value="Atg1-like"/>
</dbReference>
<evidence type="ECO:0000256" key="1">
    <source>
        <dbReference type="ARBA" id="ARBA00001946"/>
    </source>
</evidence>
<dbReference type="Gene3D" id="1.10.510.10">
    <property type="entry name" value="Transferase(Phosphotransferase) domain 1"/>
    <property type="match status" value="1"/>
</dbReference>
<evidence type="ECO:0000313" key="14">
    <source>
        <dbReference type="Proteomes" id="UP000887566"/>
    </source>
</evidence>
<dbReference type="FunFam" id="1.10.510.10:FF:000571">
    <property type="entry name" value="Maternal embryonic leucine zipper kinase"/>
    <property type="match status" value="1"/>
</dbReference>
<dbReference type="PROSITE" id="PS00107">
    <property type="entry name" value="PROTEIN_KINASE_ATP"/>
    <property type="match status" value="1"/>
</dbReference>
<dbReference type="GO" id="GO:0000422">
    <property type="term" value="P:autophagy of mitochondrion"/>
    <property type="evidence" value="ECO:0007669"/>
    <property type="project" value="TreeGrafter"/>
</dbReference>
<keyword evidence="14" id="KW-1185">Reference proteome</keyword>
<dbReference type="GO" id="GO:0005776">
    <property type="term" value="C:autophagosome"/>
    <property type="evidence" value="ECO:0007669"/>
    <property type="project" value="TreeGrafter"/>
</dbReference>
<comment type="similarity">
    <text evidence="12">Belongs to the protein kinase superfamily.</text>
</comment>
<accession>A0A914VG34</accession>
<sequence length="304" mass="34092">METIDVPQSVAGYNVSSKLGTGSFATVYKGTSIAPRANGVRETVAIKCIDRRSAIATKISSDNIVSEIAILKRMKHRHIVQLLDFQWDKKYIYLIIEFCGGGDLSSFIRLHQCLPERVAQKFFRQLASAIKYLRSFNIAHMDLKPQNILLTSRHRPVLKVADFGFAQHLREESGHGHSFRGSPLYMAPEVFTRQKYDARVDLWSCGVILYECLYGRAPFACGTMDELIKQITSHESVKLPPTVALSDECLDLLKGLLVRNPSHRISFDAFFSHPFVDLDHAPSDASLDRANSLIVKSDTAYSQG</sequence>
<evidence type="ECO:0000256" key="11">
    <source>
        <dbReference type="PROSITE-ProRule" id="PRU10141"/>
    </source>
</evidence>
<organism evidence="14 15">
    <name type="scientific">Plectus sambesii</name>
    <dbReference type="NCBI Taxonomy" id="2011161"/>
    <lineage>
        <taxon>Eukaryota</taxon>
        <taxon>Metazoa</taxon>
        <taxon>Ecdysozoa</taxon>
        <taxon>Nematoda</taxon>
        <taxon>Chromadorea</taxon>
        <taxon>Plectida</taxon>
        <taxon>Plectina</taxon>
        <taxon>Plectoidea</taxon>
        <taxon>Plectidae</taxon>
        <taxon>Plectus</taxon>
    </lineage>
</organism>
<dbReference type="FunFam" id="3.30.200.20:FF:000042">
    <property type="entry name" value="Aurora kinase A"/>
    <property type="match status" value="1"/>
</dbReference>
<evidence type="ECO:0000256" key="2">
    <source>
        <dbReference type="ARBA" id="ARBA00012513"/>
    </source>
</evidence>
<dbReference type="PANTHER" id="PTHR24348">
    <property type="entry name" value="SERINE/THREONINE-PROTEIN KINASE UNC-51-RELATED"/>
    <property type="match status" value="1"/>
</dbReference>
<dbReference type="PIRSF" id="PIRSF000654">
    <property type="entry name" value="Integrin-linked_kinase"/>
    <property type="match status" value="1"/>
</dbReference>
<name>A0A914VG34_9BILA</name>
<keyword evidence="7" id="KW-0418">Kinase</keyword>
<evidence type="ECO:0000256" key="5">
    <source>
        <dbReference type="ARBA" id="ARBA00022679"/>
    </source>
</evidence>
<feature type="binding site" evidence="11">
    <location>
        <position position="47"/>
    </location>
    <ligand>
        <name>ATP</name>
        <dbReference type="ChEBI" id="CHEBI:30616"/>
    </ligand>
</feature>
<feature type="domain" description="Protein kinase" evidence="13">
    <location>
        <begin position="13"/>
        <end position="276"/>
    </location>
</feature>
<evidence type="ECO:0000259" key="13">
    <source>
        <dbReference type="PROSITE" id="PS50011"/>
    </source>
</evidence>
<dbReference type="PROSITE" id="PS50011">
    <property type="entry name" value="PROTEIN_KINASE_DOM"/>
    <property type="match status" value="1"/>
</dbReference>
<dbReference type="GO" id="GO:0061709">
    <property type="term" value="P:reticulophagy"/>
    <property type="evidence" value="ECO:0007669"/>
    <property type="project" value="TreeGrafter"/>
</dbReference>
<comment type="cofactor">
    <cofactor evidence="1">
        <name>Mg(2+)</name>
        <dbReference type="ChEBI" id="CHEBI:18420"/>
    </cofactor>
</comment>
<dbReference type="InterPro" id="IPR011009">
    <property type="entry name" value="Kinase-like_dom_sf"/>
</dbReference>
<dbReference type="AlphaFoldDB" id="A0A914VG34"/>
<dbReference type="Proteomes" id="UP000887566">
    <property type="component" value="Unplaced"/>
</dbReference>
<keyword evidence="4 12" id="KW-0723">Serine/threonine-protein kinase</keyword>
<keyword evidence="6 11" id="KW-0547">Nucleotide-binding</keyword>
<evidence type="ECO:0000256" key="3">
    <source>
        <dbReference type="ARBA" id="ARBA00022490"/>
    </source>
</evidence>
<dbReference type="GO" id="GO:0005524">
    <property type="term" value="F:ATP binding"/>
    <property type="evidence" value="ECO:0007669"/>
    <property type="project" value="UniProtKB-UniRule"/>
</dbReference>
<dbReference type="InterPro" id="IPR008271">
    <property type="entry name" value="Ser/Thr_kinase_AS"/>
</dbReference>
<dbReference type="GO" id="GO:0010506">
    <property type="term" value="P:regulation of autophagy"/>
    <property type="evidence" value="ECO:0007669"/>
    <property type="project" value="InterPro"/>
</dbReference>
<protein>
    <recommendedName>
        <fullName evidence="2">non-specific serine/threonine protein kinase</fullName>
        <ecNumber evidence="2">2.7.11.1</ecNumber>
    </recommendedName>
</protein>
<dbReference type="WBParaSite" id="PSAMB.scaffold1910size26766.g15539.t1">
    <property type="protein sequence ID" value="PSAMB.scaffold1910size26766.g15539.t1"/>
    <property type="gene ID" value="PSAMB.scaffold1910size26766.g15539"/>
</dbReference>
<dbReference type="GO" id="GO:0000045">
    <property type="term" value="P:autophagosome assembly"/>
    <property type="evidence" value="ECO:0007669"/>
    <property type="project" value="TreeGrafter"/>
</dbReference>
<evidence type="ECO:0000256" key="6">
    <source>
        <dbReference type="ARBA" id="ARBA00022741"/>
    </source>
</evidence>
<evidence type="ECO:0000256" key="4">
    <source>
        <dbReference type="ARBA" id="ARBA00022527"/>
    </source>
</evidence>
<reference evidence="15" key="1">
    <citation type="submission" date="2022-11" db="UniProtKB">
        <authorList>
            <consortium name="WormBaseParasite"/>
        </authorList>
    </citation>
    <scope>IDENTIFICATION</scope>
</reference>
<evidence type="ECO:0000256" key="9">
    <source>
        <dbReference type="ARBA" id="ARBA00047899"/>
    </source>
</evidence>